<evidence type="ECO:0000259" key="1">
    <source>
        <dbReference type="PROSITE" id="PS50995"/>
    </source>
</evidence>
<dbReference type="RefSeq" id="WP_085823802.1">
    <property type="nucleotide sequence ID" value="NZ_FWFP01000010.1"/>
</dbReference>
<name>A0A1X7A2B0_9RHOB</name>
<protein>
    <submittedName>
        <fullName evidence="2">Transcriptional regulator SlyA</fullName>
    </submittedName>
</protein>
<dbReference type="PANTHER" id="PTHR33164:SF95">
    <property type="entry name" value="TRANSCRIPTIONAL REGULATOR"/>
    <property type="match status" value="1"/>
</dbReference>
<dbReference type="Gene3D" id="1.10.10.10">
    <property type="entry name" value="Winged helix-like DNA-binding domain superfamily/Winged helix DNA-binding domain"/>
    <property type="match status" value="1"/>
</dbReference>
<dbReference type="SMART" id="SM00347">
    <property type="entry name" value="HTH_MARR"/>
    <property type="match status" value="1"/>
</dbReference>
<organism evidence="2 3">
    <name type="scientific">Ruegeria meonggei</name>
    <dbReference type="NCBI Taxonomy" id="1446476"/>
    <lineage>
        <taxon>Bacteria</taxon>
        <taxon>Pseudomonadati</taxon>
        <taxon>Pseudomonadota</taxon>
        <taxon>Alphaproteobacteria</taxon>
        <taxon>Rhodobacterales</taxon>
        <taxon>Roseobacteraceae</taxon>
        <taxon>Ruegeria</taxon>
    </lineage>
</organism>
<evidence type="ECO:0000313" key="3">
    <source>
        <dbReference type="Proteomes" id="UP000193778"/>
    </source>
</evidence>
<dbReference type="Pfam" id="PF12802">
    <property type="entry name" value="MarR_2"/>
    <property type="match status" value="1"/>
</dbReference>
<dbReference type="PROSITE" id="PS50995">
    <property type="entry name" value="HTH_MARR_2"/>
    <property type="match status" value="1"/>
</dbReference>
<dbReference type="InterPro" id="IPR039422">
    <property type="entry name" value="MarR/SlyA-like"/>
</dbReference>
<feature type="domain" description="HTH marR-type" evidence="1">
    <location>
        <begin position="1"/>
        <end position="141"/>
    </location>
</feature>
<dbReference type="GO" id="GO:0003700">
    <property type="term" value="F:DNA-binding transcription factor activity"/>
    <property type="evidence" value="ECO:0007669"/>
    <property type="project" value="InterPro"/>
</dbReference>
<dbReference type="GO" id="GO:0006950">
    <property type="term" value="P:response to stress"/>
    <property type="evidence" value="ECO:0007669"/>
    <property type="project" value="TreeGrafter"/>
</dbReference>
<proteinExistence type="predicted"/>
<sequence length="143" mass="16250">MKLARLIELAHRQGHRQWAKAGGHLGMTHSEYEYLRAIKDQEARKTDKDDHGQHLQDVVDEMGVRKASASAMVLKLEERGLVVRFPCQYDARAQHIMLTEQGQTLLYSGEEIYEAAAQALLAELSEYDFKALKVAIEQQRNSA</sequence>
<dbReference type="InterPro" id="IPR036388">
    <property type="entry name" value="WH-like_DNA-bd_sf"/>
</dbReference>
<dbReference type="Proteomes" id="UP000193778">
    <property type="component" value="Unassembled WGS sequence"/>
</dbReference>
<gene>
    <name evidence="2" type="ORF">RUM8411_03326</name>
</gene>
<dbReference type="PANTHER" id="PTHR33164">
    <property type="entry name" value="TRANSCRIPTIONAL REGULATOR, MARR FAMILY"/>
    <property type="match status" value="1"/>
</dbReference>
<dbReference type="EMBL" id="FWFP01000010">
    <property type="protein sequence ID" value="SLN66526.1"/>
    <property type="molecule type" value="Genomic_DNA"/>
</dbReference>
<dbReference type="SUPFAM" id="SSF46785">
    <property type="entry name" value="Winged helix' DNA-binding domain"/>
    <property type="match status" value="1"/>
</dbReference>
<evidence type="ECO:0000313" key="2">
    <source>
        <dbReference type="EMBL" id="SLN66526.1"/>
    </source>
</evidence>
<keyword evidence="3" id="KW-1185">Reference proteome</keyword>
<accession>A0A1X7A2B0</accession>
<dbReference type="OrthoDB" id="7559832at2"/>
<dbReference type="AlphaFoldDB" id="A0A1X7A2B0"/>
<reference evidence="3" key="1">
    <citation type="submission" date="2017-03" db="EMBL/GenBank/DDBJ databases">
        <authorList>
            <person name="Rodrigo-Torres L."/>
            <person name="Arahal R.D."/>
            <person name="Lucena T."/>
        </authorList>
    </citation>
    <scope>NUCLEOTIDE SEQUENCE [LARGE SCALE GENOMIC DNA]</scope>
    <source>
        <strain evidence="3">CECT 8411</strain>
    </source>
</reference>
<dbReference type="InterPro" id="IPR036390">
    <property type="entry name" value="WH_DNA-bd_sf"/>
</dbReference>
<dbReference type="InterPro" id="IPR000835">
    <property type="entry name" value="HTH_MarR-typ"/>
</dbReference>